<comment type="caution">
    <text evidence="1">The sequence shown here is derived from an EMBL/GenBank/DDBJ whole genome shotgun (WGS) entry which is preliminary data.</text>
</comment>
<sequence>MSNELLVSDIQDKIQEKMEQYEQEGKVIRLDELSKLAGWIANDEDY</sequence>
<evidence type="ECO:0008006" key="3">
    <source>
        <dbReference type="Google" id="ProtNLM"/>
    </source>
</evidence>
<gene>
    <name evidence="1" type="ORF">GCM10011346_47630</name>
</gene>
<reference evidence="2" key="1">
    <citation type="journal article" date="2019" name="Int. J. Syst. Evol. Microbiol.">
        <title>The Global Catalogue of Microorganisms (GCM) 10K type strain sequencing project: providing services to taxonomists for standard genome sequencing and annotation.</title>
        <authorList>
            <consortium name="The Broad Institute Genomics Platform"/>
            <consortium name="The Broad Institute Genome Sequencing Center for Infectious Disease"/>
            <person name="Wu L."/>
            <person name="Ma J."/>
        </authorList>
    </citation>
    <scope>NUCLEOTIDE SEQUENCE [LARGE SCALE GENOMIC DNA]</scope>
    <source>
        <strain evidence="2">CGMCC 1.7693</strain>
    </source>
</reference>
<name>A0ABQ2P2E6_9BACI</name>
<proteinExistence type="predicted"/>
<accession>A0ABQ2P2E6</accession>
<organism evidence="1 2">
    <name type="scientific">Oceanobacillus neutriphilus</name>
    <dbReference type="NCBI Taxonomy" id="531815"/>
    <lineage>
        <taxon>Bacteria</taxon>
        <taxon>Bacillati</taxon>
        <taxon>Bacillota</taxon>
        <taxon>Bacilli</taxon>
        <taxon>Bacillales</taxon>
        <taxon>Bacillaceae</taxon>
        <taxon>Oceanobacillus</taxon>
    </lineage>
</organism>
<dbReference type="EMBL" id="BMLW01000018">
    <property type="protein sequence ID" value="GGP16281.1"/>
    <property type="molecule type" value="Genomic_DNA"/>
</dbReference>
<keyword evidence="2" id="KW-1185">Reference proteome</keyword>
<evidence type="ECO:0000313" key="1">
    <source>
        <dbReference type="EMBL" id="GGP16281.1"/>
    </source>
</evidence>
<dbReference type="RefSeq" id="WP_188737845.1">
    <property type="nucleotide sequence ID" value="NZ_BMLW01000018.1"/>
</dbReference>
<protein>
    <recommendedName>
        <fullName evidence="3">Fur-regulated basic protein A</fullName>
    </recommendedName>
</protein>
<dbReference type="Proteomes" id="UP000641206">
    <property type="component" value="Unassembled WGS sequence"/>
</dbReference>
<evidence type="ECO:0000313" key="2">
    <source>
        <dbReference type="Proteomes" id="UP000641206"/>
    </source>
</evidence>